<feature type="chain" id="PRO_5043316567" description="D-isomer specific 2-hydroxyacid dehydrogenase NAD-binding domain-containing protein" evidence="2">
    <location>
        <begin position="18"/>
        <end position="150"/>
    </location>
</feature>
<organism evidence="4 5">
    <name type="scientific">Buddleja alternifolia</name>
    <dbReference type="NCBI Taxonomy" id="168488"/>
    <lineage>
        <taxon>Eukaryota</taxon>
        <taxon>Viridiplantae</taxon>
        <taxon>Streptophyta</taxon>
        <taxon>Embryophyta</taxon>
        <taxon>Tracheophyta</taxon>
        <taxon>Spermatophyta</taxon>
        <taxon>Magnoliopsida</taxon>
        <taxon>eudicotyledons</taxon>
        <taxon>Gunneridae</taxon>
        <taxon>Pentapetalae</taxon>
        <taxon>asterids</taxon>
        <taxon>lamiids</taxon>
        <taxon>Lamiales</taxon>
        <taxon>Scrophulariaceae</taxon>
        <taxon>Buddlejeae</taxon>
        <taxon>Buddleja</taxon>
    </lineage>
</organism>
<reference evidence="4" key="1">
    <citation type="submission" date="2019-10" db="EMBL/GenBank/DDBJ databases">
        <authorList>
            <person name="Zhang R."/>
            <person name="Pan Y."/>
            <person name="Wang J."/>
            <person name="Ma R."/>
            <person name="Yu S."/>
        </authorList>
    </citation>
    <scope>NUCLEOTIDE SEQUENCE</scope>
    <source>
        <strain evidence="4">LA-IB0</strain>
        <tissue evidence="4">Leaf</tissue>
    </source>
</reference>
<dbReference type="PANTHER" id="PTHR10996">
    <property type="entry name" value="2-HYDROXYACID DEHYDROGENASE-RELATED"/>
    <property type="match status" value="1"/>
</dbReference>
<dbReference type="InterPro" id="IPR006140">
    <property type="entry name" value="D-isomer_DH_NAD-bd"/>
</dbReference>
<dbReference type="Pfam" id="PF02826">
    <property type="entry name" value="2-Hacid_dh_C"/>
    <property type="match status" value="2"/>
</dbReference>
<evidence type="ECO:0000313" key="5">
    <source>
        <dbReference type="Proteomes" id="UP000826271"/>
    </source>
</evidence>
<gene>
    <name evidence="4" type="ORF">BUALT_Bualt19G0014200</name>
</gene>
<evidence type="ECO:0000256" key="1">
    <source>
        <dbReference type="ARBA" id="ARBA00023002"/>
    </source>
</evidence>
<evidence type="ECO:0000313" key="4">
    <source>
        <dbReference type="EMBL" id="KAG8363359.1"/>
    </source>
</evidence>
<dbReference type="GO" id="GO:0030267">
    <property type="term" value="F:glyoxylate reductase (NADPH) activity"/>
    <property type="evidence" value="ECO:0007669"/>
    <property type="project" value="TreeGrafter"/>
</dbReference>
<feature type="domain" description="D-isomer specific 2-hydroxyacid dehydrogenase NAD-binding" evidence="3">
    <location>
        <begin position="11"/>
        <end position="52"/>
    </location>
</feature>
<dbReference type="GO" id="GO:0051287">
    <property type="term" value="F:NAD binding"/>
    <property type="evidence" value="ECO:0007669"/>
    <property type="project" value="InterPro"/>
</dbReference>
<dbReference type="EMBL" id="WHWC01000019">
    <property type="protein sequence ID" value="KAG8363359.1"/>
    <property type="molecule type" value="Genomic_DNA"/>
</dbReference>
<keyword evidence="1" id="KW-0560">Oxidoreductase</keyword>
<dbReference type="PANTHER" id="PTHR10996:SF270">
    <property type="entry name" value="GLYOXYLATE_HYDROXYPYRUVATE REDUCTASE HPR3-LIKE"/>
    <property type="match status" value="1"/>
</dbReference>
<dbReference type="InterPro" id="IPR036291">
    <property type="entry name" value="NAD(P)-bd_dom_sf"/>
</dbReference>
<dbReference type="Proteomes" id="UP000826271">
    <property type="component" value="Unassembled WGS sequence"/>
</dbReference>
<dbReference type="AlphaFoldDB" id="A0AAV6W163"/>
<keyword evidence="2" id="KW-0732">Signal</keyword>
<proteinExistence type="predicted"/>
<dbReference type="Gene3D" id="3.40.50.720">
    <property type="entry name" value="NAD(P)-binding Rossmann-like Domain"/>
    <property type="match status" value="3"/>
</dbReference>
<dbReference type="GO" id="GO:0005829">
    <property type="term" value="C:cytosol"/>
    <property type="evidence" value="ECO:0007669"/>
    <property type="project" value="TreeGrafter"/>
</dbReference>
<accession>A0AAV6W163</accession>
<evidence type="ECO:0000256" key="2">
    <source>
        <dbReference type="SAM" id="SignalP"/>
    </source>
</evidence>
<dbReference type="GO" id="GO:0016618">
    <property type="term" value="F:hydroxypyruvate reductase [NAD(P)H] activity"/>
    <property type="evidence" value="ECO:0007669"/>
    <property type="project" value="TreeGrafter"/>
</dbReference>
<dbReference type="SUPFAM" id="SSF51735">
    <property type="entry name" value="NAD(P)-binding Rossmann-fold domains"/>
    <property type="match status" value="1"/>
</dbReference>
<protein>
    <recommendedName>
        <fullName evidence="3">D-isomer specific 2-hydroxyacid dehydrogenase NAD-binding domain-containing protein</fullName>
    </recommendedName>
</protein>
<feature type="domain" description="D-isomer specific 2-hydroxyacid dehydrogenase NAD-binding" evidence="3">
    <location>
        <begin position="58"/>
        <end position="116"/>
    </location>
</feature>
<dbReference type="InterPro" id="IPR050223">
    <property type="entry name" value="D-isomer_2-hydroxyacid_DH"/>
</dbReference>
<keyword evidence="5" id="KW-1185">Reference proteome</keyword>
<feature type="signal peptide" evidence="2">
    <location>
        <begin position="1"/>
        <end position="17"/>
    </location>
</feature>
<comment type="caution">
    <text evidence="4">The sequence shown here is derived from an EMBL/GenBank/DDBJ whole genome shotgun (WGS) entry which is preliminary data.</text>
</comment>
<evidence type="ECO:0000259" key="3">
    <source>
        <dbReference type="Pfam" id="PF02826"/>
    </source>
</evidence>
<name>A0AAV6W163_9LAMI</name>
<sequence length="150" mass="16412">MIFLILSLHHLFQQLGGKKVGIVGLGSIGLEVAKRFEAFGCTISCLSRTKNRSIGIGNEGALVYIARGAVIDEKDLVYCLQCGEIAGAGLDMFENEHRVPNEISELDNVVLSPHCAIFTEESFRDSYELMCGHLEAFFSNKSLLSLVAED</sequence>